<feature type="domain" description="C2H2-type" evidence="10">
    <location>
        <begin position="402"/>
        <end position="429"/>
    </location>
</feature>
<keyword evidence="6" id="KW-0539">Nucleus</keyword>
<dbReference type="FunFam" id="3.30.160.60:FF:001732">
    <property type="entry name" value="Zgc:162936"/>
    <property type="match status" value="1"/>
</dbReference>
<dbReference type="InterPro" id="IPR051095">
    <property type="entry name" value="Dros_DevTransReg"/>
</dbReference>
<keyword evidence="5" id="KW-0862">Zinc</keyword>
<keyword evidence="4 7" id="KW-0863">Zinc-finger</keyword>
<evidence type="ECO:0000313" key="11">
    <source>
        <dbReference type="EMBL" id="CAG6616523.1"/>
    </source>
</evidence>
<dbReference type="GO" id="GO:0048666">
    <property type="term" value="P:neuron development"/>
    <property type="evidence" value="ECO:0007669"/>
    <property type="project" value="UniProtKB-ARBA"/>
</dbReference>
<feature type="region of interest" description="Disordered" evidence="8">
    <location>
        <begin position="298"/>
        <end position="323"/>
    </location>
</feature>
<dbReference type="GO" id="GO:0043565">
    <property type="term" value="F:sequence-specific DNA binding"/>
    <property type="evidence" value="ECO:0007669"/>
    <property type="project" value="UniProtKB-ARBA"/>
</dbReference>
<dbReference type="EMBL" id="HBUF01222836">
    <property type="protein sequence ID" value="CAG6670193.1"/>
    <property type="molecule type" value="Transcribed_RNA"/>
</dbReference>
<dbReference type="EMBL" id="HBUF01036051">
    <property type="protein sequence ID" value="CAG6616521.1"/>
    <property type="molecule type" value="Transcribed_RNA"/>
</dbReference>
<protein>
    <submittedName>
        <fullName evidence="11">Protein bric-a-brac 2</fullName>
    </submittedName>
</protein>
<dbReference type="EMBL" id="HBUF01036050">
    <property type="protein sequence ID" value="CAG6616519.1"/>
    <property type="molecule type" value="Transcribed_RNA"/>
</dbReference>
<dbReference type="PROSITE" id="PS00028">
    <property type="entry name" value="ZINC_FINGER_C2H2_1"/>
    <property type="match status" value="4"/>
</dbReference>
<dbReference type="Pfam" id="PF00651">
    <property type="entry name" value="BTB"/>
    <property type="match status" value="1"/>
</dbReference>
<dbReference type="PANTHER" id="PTHR23110">
    <property type="entry name" value="BTB DOMAIN TRANSCRIPTION FACTOR"/>
    <property type="match status" value="1"/>
</dbReference>
<dbReference type="SUPFAM" id="SSF57667">
    <property type="entry name" value="beta-beta-alpha zinc fingers"/>
    <property type="match status" value="2"/>
</dbReference>
<dbReference type="InterPro" id="IPR013087">
    <property type="entry name" value="Znf_C2H2_type"/>
</dbReference>
<evidence type="ECO:0000256" key="1">
    <source>
        <dbReference type="ARBA" id="ARBA00004123"/>
    </source>
</evidence>
<dbReference type="AlphaFoldDB" id="A0A8D8PX44"/>
<evidence type="ECO:0000256" key="8">
    <source>
        <dbReference type="SAM" id="MobiDB-lite"/>
    </source>
</evidence>
<dbReference type="GO" id="GO:0006357">
    <property type="term" value="P:regulation of transcription by RNA polymerase II"/>
    <property type="evidence" value="ECO:0007669"/>
    <property type="project" value="TreeGrafter"/>
</dbReference>
<evidence type="ECO:0000259" key="10">
    <source>
        <dbReference type="PROSITE" id="PS50157"/>
    </source>
</evidence>
<feature type="region of interest" description="Disordered" evidence="8">
    <location>
        <begin position="149"/>
        <end position="200"/>
    </location>
</feature>
<dbReference type="CDD" id="cd18315">
    <property type="entry name" value="BTB_POZ_BAB-like"/>
    <property type="match status" value="1"/>
</dbReference>
<keyword evidence="3" id="KW-0677">Repeat</keyword>
<evidence type="ECO:0000259" key="9">
    <source>
        <dbReference type="PROSITE" id="PS50097"/>
    </source>
</evidence>
<dbReference type="InterPro" id="IPR000210">
    <property type="entry name" value="BTB/POZ_dom"/>
</dbReference>
<name>A0A8D8PX44_9HEMI</name>
<dbReference type="InterPro" id="IPR011333">
    <property type="entry name" value="SKP1/BTB/POZ_sf"/>
</dbReference>
<keyword evidence="2" id="KW-0479">Metal-binding</keyword>
<accession>A0A8D8PX44</accession>
<dbReference type="SMART" id="SM00225">
    <property type="entry name" value="BTB"/>
    <property type="match status" value="1"/>
</dbReference>
<feature type="domain" description="C2H2-type" evidence="10">
    <location>
        <begin position="430"/>
        <end position="453"/>
    </location>
</feature>
<evidence type="ECO:0000256" key="2">
    <source>
        <dbReference type="ARBA" id="ARBA00022723"/>
    </source>
</evidence>
<dbReference type="PROSITE" id="PS50157">
    <property type="entry name" value="ZINC_FINGER_C2H2_2"/>
    <property type="match status" value="3"/>
</dbReference>
<dbReference type="EMBL" id="HBUF01036052">
    <property type="protein sequence ID" value="CAG6616523.1"/>
    <property type="molecule type" value="Transcribed_RNA"/>
</dbReference>
<dbReference type="GO" id="GO:0005694">
    <property type="term" value="C:chromosome"/>
    <property type="evidence" value="ECO:0007669"/>
    <property type="project" value="UniProtKB-ARBA"/>
</dbReference>
<dbReference type="GO" id="GO:0048513">
    <property type="term" value="P:animal organ development"/>
    <property type="evidence" value="ECO:0007669"/>
    <property type="project" value="UniProtKB-ARBA"/>
</dbReference>
<evidence type="ECO:0000256" key="4">
    <source>
        <dbReference type="ARBA" id="ARBA00022771"/>
    </source>
</evidence>
<dbReference type="SMART" id="SM00355">
    <property type="entry name" value="ZnF_C2H2"/>
    <property type="match status" value="4"/>
</dbReference>
<dbReference type="GO" id="GO:0045893">
    <property type="term" value="P:positive regulation of DNA-templated transcription"/>
    <property type="evidence" value="ECO:0007669"/>
    <property type="project" value="UniProtKB-ARBA"/>
</dbReference>
<dbReference type="EMBL" id="HBUF01385192">
    <property type="protein sequence ID" value="CAG6731880.1"/>
    <property type="molecule type" value="Transcribed_RNA"/>
</dbReference>
<dbReference type="GO" id="GO:0008270">
    <property type="term" value="F:zinc ion binding"/>
    <property type="evidence" value="ECO:0007669"/>
    <property type="project" value="UniProtKB-KW"/>
</dbReference>
<feature type="domain" description="BTB" evidence="9">
    <location>
        <begin position="34"/>
        <end position="102"/>
    </location>
</feature>
<dbReference type="GO" id="GO:0005634">
    <property type="term" value="C:nucleus"/>
    <property type="evidence" value="ECO:0007669"/>
    <property type="project" value="UniProtKB-SubCell"/>
</dbReference>
<sequence length="468" mass="53242">MSAVLADNYQLKWHSHGTYLHTSVASLQRSESFTDVTLATAEGHYIPAHKFILSACSTYFQQLLTINSSNQQLVIVLPSEINYRTLVTLLQYMYSGEATVSNDLLNGVLKAGETLKVKGLCMGDRDKYSRTNTGDNINYKEDHLKVQQRKVTGPVKTYKAPEKPPQQKPTQSHHQNTKHSSETNGVVIKSEPGVNGTNSLKVKTSSMTEKISKYMDSIESVQIKEEPQDWVEQDDREMMDVQDMIETQMIVQPEMYGSIDDDIEEEIDEEDNYYAPLTCDLCQQTFKTPALWVRHVETHPTSELPQRKRKKDGTGDDEDAEYPPLRCELCQEMYKDPGDWVRHIQATHTEEQLALSNNTTKEKESKTTESKPRETREKRSTSEKTSTAATPEKKTRVGNCQKLCPICHKSFPSTASMLIHARTHTGERPYLCRVCMKGFNVKSNLLRHMRTVHETMFSSAKQTSESSE</sequence>
<evidence type="ECO:0000256" key="6">
    <source>
        <dbReference type="ARBA" id="ARBA00023242"/>
    </source>
</evidence>
<feature type="region of interest" description="Disordered" evidence="8">
    <location>
        <begin position="351"/>
        <end position="395"/>
    </location>
</feature>
<reference evidence="11" key="1">
    <citation type="submission" date="2021-05" db="EMBL/GenBank/DDBJ databases">
        <authorList>
            <person name="Alioto T."/>
            <person name="Alioto T."/>
            <person name="Gomez Garrido J."/>
        </authorList>
    </citation>
    <scope>NUCLEOTIDE SEQUENCE</scope>
</reference>
<proteinExistence type="predicted"/>
<dbReference type="Pfam" id="PF00096">
    <property type="entry name" value="zf-C2H2"/>
    <property type="match status" value="3"/>
</dbReference>
<feature type="compositionally biased region" description="Basic and acidic residues" evidence="8">
    <location>
        <begin position="360"/>
        <end position="382"/>
    </location>
</feature>
<dbReference type="GO" id="GO:0003006">
    <property type="term" value="P:developmental process involved in reproduction"/>
    <property type="evidence" value="ECO:0007669"/>
    <property type="project" value="UniProtKB-ARBA"/>
</dbReference>
<dbReference type="Gene3D" id="3.30.160.60">
    <property type="entry name" value="Classic Zinc Finger"/>
    <property type="match status" value="3"/>
</dbReference>
<feature type="domain" description="C2H2-type" evidence="10">
    <location>
        <begin position="325"/>
        <end position="353"/>
    </location>
</feature>
<dbReference type="PROSITE" id="PS50097">
    <property type="entry name" value="BTB"/>
    <property type="match status" value="1"/>
</dbReference>
<comment type="subcellular location">
    <subcellularLocation>
        <location evidence="1">Nucleus</location>
    </subcellularLocation>
</comment>
<evidence type="ECO:0000256" key="5">
    <source>
        <dbReference type="ARBA" id="ARBA00022833"/>
    </source>
</evidence>
<dbReference type="EMBL" id="HBUF01562100">
    <property type="protein sequence ID" value="CAG6762867.1"/>
    <property type="molecule type" value="Transcribed_RNA"/>
</dbReference>
<dbReference type="PANTHER" id="PTHR23110:SF93">
    <property type="entry name" value="ZINC FINGER AND BTB DOMAIN-CONTAINING PROTEIN 14-LIKE PROTEIN"/>
    <property type="match status" value="1"/>
</dbReference>
<dbReference type="Gene3D" id="3.30.710.10">
    <property type="entry name" value="Potassium Channel Kv1.1, Chain A"/>
    <property type="match status" value="1"/>
</dbReference>
<evidence type="ECO:0000256" key="7">
    <source>
        <dbReference type="PROSITE-ProRule" id="PRU00042"/>
    </source>
</evidence>
<dbReference type="SUPFAM" id="SSF54695">
    <property type="entry name" value="POZ domain"/>
    <property type="match status" value="1"/>
</dbReference>
<evidence type="ECO:0000256" key="3">
    <source>
        <dbReference type="ARBA" id="ARBA00022737"/>
    </source>
</evidence>
<dbReference type="InterPro" id="IPR036236">
    <property type="entry name" value="Znf_C2H2_sf"/>
</dbReference>
<organism evidence="11">
    <name type="scientific">Cacopsylla melanoneura</name>
    <dbReference type="NCBI Taxonomy" id="428564"/>
    <lineage>
        <taxon>Eukaryota</taxon>
        <taxon>Metazoa</taxon>
        <taxon>Ecdysozoa</taxon>
        <taxon>Arthropoda</taxon>
        <taxon>Hexapoda</taxon>
        <taxon>Insecta</taxon>
        <taxon>Pterygota</taxon>
        <taxon>Neoptera</taxon>
        <taxon>Paraneoptera</taxon>
        <taxon>Hemiptera</taxon>
        <taxon>Sternorrhyncha</taxon>
        <taxon>Psylloidea</taxon>
        <taxon>Psyllidae</taxon>
        <taxon>Psyllinae</taxon>
        <taxon>Cacopsylla</taxon>
    </lineage>
</organism>